<proteinExistence type="predicted"/>
<evidence type="ECO:0000313" key="1">
    <source>
        <dbReference type="EMBL" id="QKS51785.1"/>
    </source>
</evidence>
<evidence type="ECO:0000313" key="2">
    <source>
        <dbReference type="Proteomes" id="UP000509702"/>
    </source>
</evidence>
<reference evidence="1 2" key="1">
    <citation type="submission" date="2020-06" db="EMBL/GenBank/DDBJ databases">
        <title>Complete genome of Azosprillum oryzae KACC14407.</title>
        <authorList>
            <person name="Kim M."/>
            <person name="Park Y.-J."/>
            <person name="Shin J.-H."/>
        </authorList>
    </citation>
    <scope>NUCLEOTIDE SEQUENCE [LARGE SCALE GENOMIC DNA]</scope>
    <source>
        <strain evidence="1 2">KACC 14407</strain>
    </source>
</reference>
<gene>
    <name evidence="1" type="ORF">HUE56_15145</name>
</gene>
<name>A0A6N1AJ14_9PROT</name>
<dbReference type="KEGG" id="aoz:HUE56_15145"/>
<dbReference type="Proteomes" id="UP000509702">
    <property type="component" value="Chromosome"/>
</dbReference>
<organism evidence="1 2">
    <name type="scientific">Azospirillum oryzae</name>
    <dbReference type="NCBI Taxonomy" id="286727"/>
    <lineage>
        <taxon>Bacteria</taxon>
        <taxon>Pseudomonadati</taxon>
        <taxon>Pseudomonadota</taxon>
        <taxon>Alphaproteobacteria</taxon>
        <taxon>Rhodospirillales</taxon>
        <taxon>Azospirillaceae</taxon>
        <taxon>Azospirillum</taxon>
    </lineage>
</organism>
<dbReference type="EMBL" id="CP054619">
    <property type="protein sequence ID" value="QKS51785.1"/>
    <property type="molecule type" value="Genomic_DNA"/>
</dbReference>
<sequence length="85" mass="9634">MISEWNRHDLLVTRDRSEPLGSRYFAKVTRSAPSRRQTQADEYAGRVMPITAEIDRTGVTIVQGLADALNARRRSHPSTVRDVIL</sequence>
<dbReference type="RefSeq" id="WP_149198368.1">
    <property type="nucleotide sequence ID" value="NZ_BSOV01000044.1"/>
</dbReference>
<dbReference type="AlphaFoldDB" id="A0A6N1AJ14"/>
<keyword evidence="2" id="KW-1185">Reference proteome</keyword>
<accession>A0A6N1AJ14</accession>
<dbReference type="OrthoDB" id="2290206at2"/>
<protein>
    <submittedName>
        <fullName evidence="1">Uncharacterized protein</fullName>
    </submittedName>
</protein>